<proteinExistence type="predicted"/>
<protein>
    <submittedName>
        <fullName evidence="2">Tetratricopeptide repeat protein</fullName>
    </submittedName>
</protein>
<feature type="transmembrane region" description="Helical" evidence="1">
    <location>
        <begin position="118"/>
        <end position="136"/>
    </location>
</feature>
<feature type="transmembrane region" description="Helical" evidence="1">
    <location>
        <begin position="64"/>
        <end position="84"/>
    </location>
</feature>
<feature type="transmembrane region" description="Helical" evidence="1">
    <location>
        <begin position="13"/>
        <end position="31"/>
    </location>
</feature>
<evidence type="ECO:0000256" key="1">
    <source>
        <dbReference type="SAM" id="Phobius"/>
    </source>
</evidence>
<evidence type="ECO:0000313" key="3">
    <source>
        <dbReference type="Proteomes" id="UP000317716"/>
    </source>
</evidence>
<reference evidence="2 3" key="1">
    <citation type="journal article" date="2019" name="Nat. Microbiol.">
        <title>Mediterranean grassland soil C-N compound turnover is dependent on rainfall and depth, and is mediated by genomically divergent microorganisms.</title>
        <authorList>
            <person name="Diamond S."/>
            <person name="Andeer P.F."/>
            <person name="Li Z."/>
            <person name="Crits-Christoph A."/>
            <person name="Burstein D."/>
            <person name="Anantharaman K."/>
            <person name="Lane K.R."/>
            <person name="Thomas B.C."/>
            <person name="Pan C."/>
            <person name="Northen T.R."/>
            <person name="Banfield J.F."/>
        </authorList>
    </citation>
    <scope>NUCLEOTIDE SEQUENCE [LARGE SCALE GENOMIC DNA]</scope>
    <source>
        <strain evidence="2">WS_2</strain>
    </source>
</reference>
<feature type="transmembrane region" description="Helical" evidence="1">
    <location>
        <begin position="38"/>
        <end position="58"/>
    </location>
</feature>
<keyword evidence="1" id="KW-0812">Transmembrane</keyword>
<keyword evidence="1" id="KW-1133">Transmembrane helix</keyword>
<dbReference type="Proteomes" id="UP000317716">
    <property type="component" value="Unassembled WGS sequence"/>
</dbReference>
<evidence type="ECO:0000313" key="2">
    <source>
        <dbReference type="EMBL" id="TMQ58998.1"/>
    </source>
</evidence>
<sequence length="351" mass="37106">MRAIPREGAFDPAAWRMGMWPLLAFALAAMLSPGRRGVILFGCAWWLLSLLPVLPLLAHSYGHYLYAPMAGFALACAGTLEALAAGMTGRAARSGGVGRTGDPGRPRVAARAEPPARAARWATTAAFLALALAFAARSEFLIRVRAGARLGETPFALDPFTRKMEVAQRSVASLTAQVDRSHDSVVVFVPPGFGQAVSRASGSVVGPTPSGTSQYDVVADVLGGGLALRLFEPRIDSVTFVSHWSPAYRNFTMFTEGAAGHMEKIGRSPHAHATFASALLDAGFLVPARDYLDALVRAFPRDRMVRLLFAAALAQTGDPGNARAQAQLVVAGAPPDTISAMAQRLLSRTAK</sequence>
<organism evidence="2 3">
    <name type="scientific">Eiseniibacteriota bacterium</name>
    <dbReference type="NCBI Taxonomy" id="2212470"/>
    <lineage>
        <taxon>Bacteria</taxon>
        <taxon>Candidatus Eiseniibacteriota</taxon>
    </lineage>
</organism>
<gene>
    <name evidence="2" type="ORF">E6K72_01995</name>
</gene>
<dbReference type="EMBL" id="VBOS01000060">
    <property type="protein sequence ID" value="TMQ58998.1"/>
    <property type="molecule type" value="Genomic_DNA"/>
</dbReference>
<dbReference type="AlphaFoldDB" id="A0A538T5U8"/>
<keyword evidence="1" id="KW-0472">Membrane</keyword>
<name>A0A538T5U8_UNCEI</name>
<comment type="caution">
    <text evidence="2">The sequence shown here is derived from an EMBL/GenBank/DDBJ whole genome shotgun (WGS) entry which is preliminary data.</text>
</comment>
<accession>A0A538T5U8</accession>